<gene>
    <name evidence="2" type="primary">PPUP7608</name>
</gene>
<proteinExistence type="predicted"/>
<reference evidence="2" key="1">
    <citation type="submission" date="2014-12" db="EMBL/GenBank/DDBJ databases">
        <title>Parallel Evolution in Life History Adaptation Evident in the Tissue-Specific Poeciliopsis prolifica transcriptome.</title>
        <authorList>
            <person name="Jue N.K."/>
            <person name="Foley R.J."/>
            <person name="Obergfell C."/>
            <person name="Reznick D.N."/>
            <person name="O'Neill R.J."/>
            <person name="O'Neill M.J."/>
        </authorList>
    </citation>
    <scope>NUCLEOTIDE SEQUENCE</scope>
</reference>
<organism evidence="2">
    <name type="scientific">Poeciliopsis prolifica</name>
    <name type="common">blackstripe livebearer</name>
    <dbReference type="NCBI Taxonomy" id="188132"/>
    <lineage>
        <taxon>Eukaryota</taxon>
        <taxon>Metazoa</taxon>
        <taxon>Chordata</taxon>
        <taxon>Craniata</taxon>
        <taxon>Vertebrata</taxon>
        <taxon>Euteleostomi</taxon>
        <taxon>Actinopterygii</taxon>
        <taxon>Neopterygii</taxon>
        <taxon>Teleostei</taxon>
        <taxon>Neoteleostei</taxon>
        <taxon>Acanthomorphata</taxon>
        <taxon>Ovalentaria</taxon>
        <taxon>Atherinomorphae</taxon>
        <taxon>Cyprinodontiformes</taxon>
        <taxon>Poeciliidae</taxon>
        <taxon>Poeciliinae</taxon>
        <taxon>Poeciliopsis</taxon>
    </lineage>
</organism>
<sequence>NPPLVLSNKCSASFPLPSAFESFIVLIPPLEEYIKHNAFFFHQGISFKVIFLLSQGAKWRREDVDSLISLSVPFDLFQHEFPMQQKVNRPPSHTPPLPTLSLEHG</sequence>
<name>A0A0S7ES62_9TELE</name>
<dbReference type="EMBL" id="GBYX01475008">
    <property type="protein sequence ID" value="JAO06664.1"/>
    <property type="molecule type" value="Transcribed_RNA"/>
</dbReference>
<dbReference type="AlphaFoldDB" id="A0A0S7ES62"/>
<feature type="non-terminal residue" evidence="2">
    <location>
        <position position="1"/>
    </location>
</feature>
<feature type="region of interest" description="Disordered" evidence="1">
    <location>
        <begin position="85"/>
        <end position="105"/>
    </location>
</feature>
<accession>A0A0S7ES62</accession>
<evidence type="ECO:0000313" key="2">
    <source>
        <dbReference type="EMBL" id="JAO06664.1"/>
    </source>
</evidence>
<protein>
    <submittedName>
        <fullName evidence="2">PPUP7608</fullName>
    </submittedName>
</protein>
<evidence type="ECO:0000256" key="1">
    <source>
        <dbReference type="SAM" id="MobiDB-lite"/>
    </source>
</evidence>